<comment type="caution">
    <text evidence="1">The sequence shown here is derived from an EMBL/GenBank/DDBJ whole genome shotgun (WGS) entry which is preliminary data.</text>
</comment>
<dbReference type="Proteomes" id="UP000239434">
    <property type="component" value="Unassembled WGS sequence"/>
</dbReference>
<evidence type="ECO:0000313" key="1">
    <source>
        <dbReference type="EMBL" id="PRD43134.1"/>
    </source>
</evidence>
<sequence length="311" mass="33914">MKKLLQLVILAIVVGWLVNRFGGDDDTSPVQSTATNSETNVSTAVSVPKACGNGGRVVDDIVAVTGEYEPRATPEQDGAKIKNVKASEALGKTHYHQIDSSTTVRRLCDHGNWTEVRIVTPEWLTHVQGWVPTKVLRVIERTAAGGRVYVEDDFFWDDDTSKFKPEIVAVVNQIAREHDGCSTIDTGTVAKSPSRSKPGDPVFFVTCGSSQPFNVWFRPGDAKKTFKPVAAISQGDAVLACEKAAKAAATHPSTVDFSRFLDVAYSARPVGRVSLDSTFTAKNAFNFELKYRIRCLFDGSTLIESQIVESD</sequence>
<keyword evidence="2" id="KW-1185">Reference proteome</keyword>
<evidence type="ECO:0000313" key="2">
    <source>
        <dbReference type="Proteomes" id="UP000239434"/>
    </source>
</evidence>
<protein>
    <submittedName>
        <fullName evidence="1">Uncharacterized protein</fullName>
    </submittedName>
</protein>
<name>A0A2S9IRH7_9HYPH</name>
<reference evidence="1 2" key="1">
    <citation type="submission" date="2018-02" db="EMBL/GenBank/DDBJ databases">
        <title>The draft genome of Phyllobacterium sp. 1N-3.</title>
        <authorList>
            <person name="Liu L."/>
            <person name="Li L."/>
            <person name="Zhang X."/>
            <person name="Wang T."/>
            <person name="Liang L."/>
        </authorList>
    </citation>
    <scope>NUCLEOTIDE SEQUENCE [LARGE SCALE GENOMIC DNA]</scope>
    <source>
        <strain evidence="1 2">1N-3</strain>
    </source>
</reference>
<dbReference type="RefSeq" id="WP_105742373.1">
    <property type="nucleotide sequence ID" value="NZ_PVBR01000008.1"/>
</dbReference>
<dbReference type="AlphaFoldDB" id="A0A2S9IRH7"/>
<proteinExistence type="predicted"/>
<gene>
    <name evidence="1" type="ORF">C5748_13085</name>
</gene>
<accession>A0A2S9IRH7</accession>
<organism evidence="1 2">
    <name type="scientific">Phyllobacterium phragmitis</name>
    <dbReference type="NCBI Taxonomy" id="2670329"/>
    <lineage>
        <taxon>Bacteria</taxon>
        <taxon>Pseudomonadati</taxon>
        <taxon>Pseudomonadota</taxon>
        <taxon>Alphaproteobacteria</taxon>
        <taxon>Hyphomicrobiales</taxon>
        <taxon>Phyllobacteriaceae</taxon>
        <taxon>Phyllobacterium</taxon>
    </lineage>
</organism>
<dbReference type="EMBL" id="PVBR01000008">
    <property type="protein sequence ID" value="PRD43134.1"/>
    <property type="molecule type" value="Genomic_DNA"/>
</dbReference>